<protein>
    <recommendedName>
        <fullName evidence="4">siroheme decarboxylase</fullName>
        <ecNumber evidence="4">4.1.1.111</ecNumber>
    </recommendedName>
</protein>
<comment type="pathway">
    <text evidence="2">Porphyrin-containing compound metabolism.</text>
</comment>
<evidence type="ECO:0000256" key="3">
    <source>
        <dbReference type="ARBA" id="ARBA00023457"/>
    </source>
</evidence>
<gene>
    <name evidence="8" type="ORF">EHF44_24455</name>
</gene>
<dbReference type="Proteomes" id="UP000270411">
    <property type="component" value="Chromosome 2"/>
</dbReference>
<dbReference type="Pfam" id="PF22451">
    <property type="entry name" value="NirdL-like_HTH"/>
    <property type="match status" value="1"/>
</dbReference>
<dbReference type="AlphaFoldDB" id="A0A3G8H967"/>
<dbReference type="EMBL" id="CP033970">
    <property type="protein sequence ID" value="AZG17033.1"/>
    <property type="molecule type" value="Genomic_DNA"/>
</dbReference>
<dbReference type="Pfam" id="PF17805">
    <property type="entry name" value="AsnC_trans_reg2"/>
    <property type="match status" value="2"/>
</dbReference>
<dbReference type="InterPro" id="IPR053953">
    <property type="entry name" value="NirdL-like_HTH"/>
</dbReference>
<dbReference type="RefSeq" id="WP_124686262.1">
    <property type="nucleotide sequence ID" value="NZ_CP033970.1"/>
</dbReference>
<dbReference type="Gene3D" id="3.30.70.3460">
    <property type="match status" value="2"/>
</dbReference>
<dbReference type="EC" id="4.1.1.111" evidence="4"/>
<evidence type="ECO:0000313" key="9">
    <source>
        <dbReference type="Proteomes" id="UP000270411"/>
    </source>
</evidence>
<dbReference type="InterPro" id="IPR040523">
    <property type="entry name" value="AsnC_trans_reg2"/>
</dbReference>
<organism evidence="8 9">
    <name type="scientific">Cupriavidus pauculus</name>
    <dbReference type="NCBI Taxonomy" id="82633"/>
    <lineage>
        <taxon>Bacteria</taxon>
        <taxon>Pseudomonadati</taxon>
        <taxon>Pseudomonadota</taxon>
        <taxon>Betaproteobacteria</taxon>
        <taxon>Burkholderiales</taxon>
        <taxon>Burkholderiaceae</taxon>
        <taxon>Cupriavidus</taxon>
    </lineage>
</organism>
<evidence type="ECO:0000256" key="5">
    <source>
        <dbReference type="ARBA" id="ARBA00048470"/>
    </source>
</evidence>
<name>A0A3G8H967_9BURK</name>
<proteinExistence type="inferred from homology"/>
<feature type="domain" description="Siroheme decarboxylase AsnC-like ligand binding" evidence="6">
    <location>
        <begin position="67"/>
        <end position="142"/>
    </location>
</feature>
<dbReference type="KEGG" id="cpau:EHF44_24455"/>
<dbReference type="PANTHER" id="PTHR43413:SF1">
    <property type="entry name" value="SIROHEME DECARBOXYLASE NIRL SUBUNIT"/>
    <property type="match status" value="1"/>
</dbReference>
<dbReference type="InterPro" id="IPR050684">
    <property type="entry name" value="HTH-Siroheme_Decarb"/>
</dbReference>
<evidence type="ECO:0000256" key="4">
    <source>
        <dbReference type="ARBA" id="ARBA00023471"/>
    </source>
</evidence>
<evidence type="ECO:0000313" key="8">
    <source>
        <dbReference type="EMBL" id="AZG17033.1"/>
    </source>
</evidence>
<sequence>MPVADLDEFALYNRIQDHFPLDARPYQSAGEPFNLSEHTLLSLLARDLGNGRISRIGAVFAPNTIGATTVAALSIPQARMEHAVDRINLDPDISQSHAREGHRYNLWFVAGARDRGTLDGVLARIAADLGQRPVDLPLEREYRADLGLPLGAGRGGRRVPAQPPLILSPPEPPILDEADWRLAAALEAGLALTPHPYHALTRRAGLPLSDTLARLARWRSAGVIRRFGAILRHRPFGYTHNVMCVWNVPDARVDAVGMRLAHVPHVSMCFRRARRLPLWQYNLFAMIHARSASELNATLARFDAVGGLADAPRAVLRASHCFKQRGTRYGGALPEF</sequence>
<evidence type="ECO:0000256" key="1">
    <source>
        <dbReference type="ARBA" id="ARBA00023239"/>
    </source>
</evidence>
<comment type="catalytic activity">
    <reaction evidence="5">
        <text>siroheme + 2 H(+) = 12,18-didecarboxysiroheme + 2 CO2</text>
        <dbReference type="Rhea" id="RHEA:19093"/>
        <dbReference type="ChEBI" id="CHEBI:15378"/>
        <dbReference type="ChEBI" id="CHEBI:16526"/>
        <dbReference type="ChEBI" id="CHEBI:60052"/>
        <dbReference type="ChEBI" id="CHEBI:140497"/>
        <dbReference type="EC" id="4.1.1.111"/>
    </reaction>
</comment>
<dbReference type="GO" id="GO:0016829">
    <property type="term" value="F:lyase activity"/>
    <property type="evidence" value="ECO:0007669"/>
    <property type="project" value="UniProtKB-KW"/>
</dbReference>
<evidence type="ECO:0000259" key="6">
    <source>
        <dbReference type="Pfam" id="PF17805"/>
    </source>
</evidence>
<dbReference type="PANTHER" id="PTHR43413">
    <property type="entry name" value="TRANSCRIPTIONAL REGULATOR, ASNC FAMILY"/>
    <property type="match status" value="1"/>
</dbReference>
<reference evidence="9" key="1">
    <citation type="submission" date="2018-11" db="EMBL/GenBank/DDBJ databases">
        <title>FDA dAtabase for Regulatory Grade micrObial Sequences (FDA-ARGOS): Supporting development and validation of Infectious Disease Dx tests.</title>
        <authorList>
            <person name="Goldberg B."/>
            <person name="Campos J."/>
            <person name="Tallon L."/>
            <person name="Sadzewicz L."/>
            <person name="Zhao X."/>
            <person name="Vavikolanu K."/>
            <person name="Mehta A."/>
            <person name="Aluvathingal J."/>
            <person name="Nadendla S."/>
            <person name="Geyer C."/>
            <person name="Nandy P."/>
            <person name="Yan Y."/>
            <person name="Sichtig H."/>
        </authorList>
    </citation>
    <scope>NUCLEOTIDE SEQUENCE [LARGE SCALE GENOMIC DNA]</scope>
    <source>
        <strain evidence="9">FDAARGOS_614</strain>
    </source>
</reference>
<evidence type="ECO:0000256" key="2">
    <source>
        <dbReference type="ARBA" id="ARBA00023444"/>
    </source>
</evidence>
<comment type="similarity">
    <text evidence="3">Belongs to the Ahb/Nir family.</text>
</comment>
<dbReference type="OrthoDB" id="9806536at2"/>
<feature type="domain" description="Siroheme decarboxylase AsnC-like ligand binding" evidence="6">
    <location>
        <begin position="236"/>
        <end position="323"/>
    </location>
</feature>
<keyword evidence="1" id="KW-0456">Lyase</keyword>
<evidence type="ECO:0000259" key="7">
    <source>
        <dbReference type="Pfam" id="PF22451"/>
    </source>
</evidence>
<feature type="domain" description="Siroheme decarboxylase NirL-like HTH" evidence="7">
    <location>
        <begin position="182"/>
        <end position="225"/>
    </location>
</feature>
<accession>A0A3G8H967</accession>